<evidence type="ECO:0000313" key="2">
    <source>
        <dbReference type="EMBL" id="MBL3679113.1"/>
    </source>
</evidence>
<proteinExistence type="predicted"/>
<comment type="caution">
    <text evidence="2">The sequence shown here is derived from an EMBL/GenBank/DDBJ whole genome shotgun (WGS) entry which is preliminary data.</text>
</comment>
<keyword evidence="1 2" id="KW-0808">Transferase</keyword>
<dbReference type="InterPro" id="IPR050483">
    <property type="entry name" value="CoA-transferase_III_domain"/>
</dbReference>
<name>A0ABS1SIK6_9MICO</name>
<organism evidence="2 3">
    <name type="scientific">Leucobacter chromiireducens subsp. solipictus</name>
    <dbReference type="NCBI Taxonomy" id="398235"/>
    <lineage>
        <taxon>Bacteria</taxon>
        <taxon>Bacillati</taxon>
        <taxon>Actinomycetota</taxon>
        <taxon>Actinomycetes</taxon>
        <taxon>Micrococcales</taxon>
        <taxon>Microbacteriaceae</taxon>
        <taxon>Leucobacter</taxon>
    </lineage>
</organism>
<dbReference type="SUPFAM" id="SSF89796">
    <property type="entry name" value="CoA-transferase family III (CaiB/BaiF)"/>
    <property type="match status" value="1"/>
</dbReference>
<evidence type="ECO:0000256" key="1">
    <source>
        <dbReference type="ARBA" id="ARBA00022679"/>
    </source>
</evidence>
<dbReference type="GO" id="GO:0016740">
    <property type="term" value="F:transferase activity"/>
    <property type="evidence" value="ECO:0007669"/>
    <property type="project" value="UniProtKB-KW"/>
</dbReference>
<dbReference type="PANTHER" id="PTHR48207">
    <property type="entry name" value="SUCCINATE--HYDROXYMETHYLGLUTARATE COA-TRANSFERASE"/>
    <property type="match status" value="1"/>
</dbReference>
<evidence type="ECO:0000313" key="3">
    <source>
        <dbReference type="Proteomes" id="UP001645859"/>
    </source>
</evidence>
<dbReference type="PANTHER" id="PTHR48207:SF3">
    <property type="entry name" value="SUCCINATE--HYDROXYMETHYLGLUTARATE COA-TRANSFERASE"/>
    <property type="match status" value="1"/>
</dbReference>
<dbReference type="Proteomes" id="UP001645859">
    <property type="component" value="Unassembled WGS sequence"/>
</dbReference>
<reference evidence="2 3" key="1">
    <citation type="submission" date="2018-09" db="EMBL/GenBank/DDBJ databases">
        <title>Comparative genomics of Leucobacter spp.</title>
        <authorList>
            <person name="Reis A.C."/>
            <person name="Kolvenbach B.A."/>
            <person name="Corvini P.F.X."/>
            <person name="Nunes O.C."/>
        </authorList>
    </citation>
    <scope>NUCLEOTIDE SEQUENCE [LARGE SCALE GENOMIC DNA]</scope>
    <source>
        <strain evidence="2 3">TAN 31504</strain>
    </source>
</reference>
<dbReference type="Gene3D" id="3.30.1540.10">
    <property type="entry name" value="formyl-coa transferase, domain 3"/>
    <property type="match status" value="1"/>
</dbReference>
<dbReference type="Pfam" id="PF02515">
    <property type="entry name" value="CoA_transf_3"/>
    <property type="match status" value="1"/>
</dbReference>
<protein>
    <submittedName>
        <fullName evidence="2">CoA transferase</fullName>
    </submittedName>
</protein>
<dbReference type="InterPro" id="IPR003673">
    <property type="entry name" value="CoA-Trfase_fam_III"/>
</dbReference>
<gene>
    <name evidence="2" type="ORF">D3230_07350</name>
</gene>
<dbReference type="InterPro" id="IPR044855">
    <property type="entry name" value="CoA-Trfase_III_dom3_sf"/>
</dbReference>
<dbReference type="EMBL" id="QYAC01000003">
    <property type="protein sequence ID" value="MBL3679113.1"/>
    <property type="molecule type" value="Genomic_DNA"/>
</dbReference>
<dbReference type="InterPro" id="IPR023606">
    <property type="entry name" value="CoA-Trfase_III_dom_1_sf"/>
</dbReference>
<dbReference type="RefSeq" id="WP_202344373.1">
    <property type="nucleotide sequence ID" value="NZ_BAAAPI010000013.1"/>
</dbReference>
<accession>A0ABS1SIK6</accession>
<keyword evidence="3" id="KW-1185">Reference proteome</keyword>
<sequence>MTSASQTPPRSLEGIRVLDLSRVLAGPFCAMILADLGAEVIKVESPGGDDSRFFGPTIGDDSGYYRLFNRSKVGITLDLKQPEQRDTLIELVRRSDVLIENFRPGVLERLGLSVASLREINPRLVAVSISGFGQEGPLSQAPAYDLVAQAMSGLMSVTGWPGGQGTRIGISLGDLIPGLYGAIGALAALQERHQTGLGQHVDLSMLDSLISVLESVGMRALHEPDVPTAVGNDHALTVPFSTYAASDGPVVVAVSNDRLFEKLAAALDQPEWLTDPRFHDYDARYDHRDEMRAAIEGALAPFTADEAVQRLQQHGVPTARVANVREALTSEHARHRGVVAVESDGFQTLASPLRLRGSVPPSPAPQLGEHNHLIPGWLAEAAPAAAAAEAAASAR</sequence>
<dbReference type="Gene3D" id="3.40.50.10540">
    <property type="entry name" value="Crotonobetainyl-coa:carnitine coa-transferase, domain 1"/>
    <property type="match status" value="1"/>
</dbReference>